<accession>A0A5P8PRH1</accession>
<name>A0A5P8PRH1_9CAUD</name>
<evidence type="ECO:0000313" key="2">
    <source>
        <dbReference type="Proteomes" id="UP000325783"/>
    </source>
</evidence>
<organism evidence="1 2">
    <name type="scientific">Vibrio phage phi50-12</name>
    <dbReference type="NCBI Taxonomy" id="2654972"/>
    <lineage>
        <taxon>Viruses</taxon>
        <taxon>Duplodnaviria</taxon>
        <taxon>Heunggongvirae</taxon>
        <taxon>Uroviricota</taxon>
        <taxon>Caudoviricetes</taxon>
        <taxon>Schitoviridae</taxon>
        <taxon>Penintadodekavirus</taxon>
        <taxon>Penintadodekavirus 5012</taxon>
    </lineage>
</organism>
<protein>
    <submittedName>
        <fullName evidence="1">Uncharacterized protein</fullName>
    </submittedName>
</protein>
<proteinExistence type="predicted"/>
<dbReference type="EMBL" id="MN584918">
    <property type="protein sequence ID" value="QFR59866.1"/>
    <property type="molecule type" value="Genomic_DNA"/>
</dbReference>
<dbReference type="Proteomes" id="UP000325783">
    <property type="component" value="Segment"/>
</dbReference>
<gene>
    <name evidence="1" type="ORF">VOWphi5012_082</name>
</gene>
<sequence length="78" mass="9178">MEICKKYKGVIKFKKSREVKRKLSIIPSEPVKVILYIGYISDNYIVSRRNNSELAWKSENRALLFQGRDFDIILIKEG</sequence>
<reference evidence="1 2" key="1">
    <citation type="submission" date="2019-10" db="EMBL/GenBank/DDBJ databases">
        <authorList>
            <person name="Lin L.C."/>
        </authorList>
    </citation>
    <scope>NUCLEOTIDE SEQUENCE [LARGE SCALE GENOMIC DNA]</scope>
</reference>
<evidence type="ECO:0000313" key="1">
    <source>
        <dbReference type="EMBL" id="QFR59866.1"/>
    </source>
</evidence>
<keyword evidence="2" id="KW-1185">Reference proteome</keyword>